<feature type="compositionally biased region" description="Acidic residues" evidence="1">
    <location>
        <begin position="199"/>
        <end position="209"/>
    </location>
</feature>
<name>A0A8H4RBE1_9HELO</name>
<accession>A0A8H4RBE1</accession>
<reference evidence="2 3" key="1">
    <citation type="submission" date="2020-03" db="EMBL/GenBank/DDBJ databases">
        <title>Draft Genome Sequence of Cudoniella acicularis.</title>
        <authorList>
            <person name="Buettner E."/>
            <person name="Kellner H."/>
        </authorList>
    </citation>
    <scope>NUCLEOTIDE SEQUENCE [LARGE SCALE GENOMIC DNA]</scope>
    <source>
        <strain evidence="2 3">DSM 108380</strain>
    </source>
</reference>
<dbReference type="EMBL" id="JAAMPI010001324">
    <property type="protein sequence ID" value="KAF4625659.1"/>
    <property type="molecule type" value="Genomic_DNA"/>
</dbReference>
<feature type="compositionally biased region" description="Low complexity" evidence="1">
    <location>
        <begin position="164"/>
        <end position="173"/>
    </location>
</feature>
<keyword evidence="3" id="KW-1185">Reference proteome</keyword>
<evidence type="ECO:0000256" key="1">
    <source>
        <dbReference type="SAM" id="MobiDB-lite"/>
    </source>
</evidence>
<evidence type="ECO:0000313" key="2">
    <source>
        <dbReference type="EMBL" id="KAF4625659.1"/>
    </source>
</evidence>
<dbReference type="Proteomes" id="UP000566819">
    <property type="component" value="Unassembled WGS sequence"/>
</dbReference>
<feature type="compositionally biased region" description="Polar residues" evidence="1">
    <location>
        <begin position="95"/>
        <end position="115"/>
    </location>
</feature>
<gene>
    <name evidence="2" type="ORF">G7Y89_g12501</name>
</gene>
<dbReference type="AlphaFoldDB" id="A0A8H4RBE1"/>
<feature type="compositionally biased region" description="Low complexity" evidence="1">
    <location>
        <begin position="1"/>
        <end position="11"/>
    </location>
</feature>
<comment type="caution">
    <text evidence="2">The sequence shown here is derived from an EMBL/GenBank/DDBJ whole genome shotgun (WGS) entry which is preliminary data.</text>
</comment>
<feature type="region of interest" description="Disordered" evidence="1">
    <location>
        <begin position="1"/>
        <end position="234"/>
    </location>
</feature>
<feature type="compositionally biased region" description="Gly residues" evidence="1">
    <location>
        <begin position="44"/>
        <end position="56"/>
    </location>
</feature>
<sequence>MSAFGNNNGYSNGAGRGSGRGSALPPGVSQEQLELAKMLREEQSGGGKPRSYGQGGFSSAHGRGSHSASAHGPATPSPAGRHQLQDRVNRVARPSTATSQAKQQNLQYPSTPVRNSSSSSPMPHNRTDPRARQSSFPSSTLFPATPASGPASIRVHPENRRQQPPSTFTNPTPSSIPPRQVNHGLDDFFGPRTTQTLVDDGEDLMDLDDSAAAPPPPLRTQVAAPTPSYASGTGAVAGDQMVLIDGVLRPRPKKLEVKPKYLADSCWA</sequence>
<evidence type="ECO:0000313" key="3">
    <source>
        <dbReference type="Proteomes" id="UP000566819"/>
    </source>
</evidence>
<proteinExistence type="predicted"/>
<organism evidence="2 3">
    <name type="scientific">Cudoniella acicularis</name>
    <dbReference type="NCBI Taxonomy" id="354080"/>
    <lineage>
        <taxon>Eukaryota</taxon>
        <taxon>Fungi</taxon>
        <taxon>Dikarya</taxon>
        <taxon>Ascomycota</taxon>
        <taxon>Pezizomycotina</taxon>
        <taxon>Leotiomycetes</taxon>
        <taxon>Helotiales</taxon>
        <taxon>Tricladiaceae</taxon>
        <taxon>Cudoniella</taxon>
    </lineage>
</organism>
<feature type="compositionally biased region" description="Polar residues" evidence="1">
    <location>
        <begin position="132"/>
        <end position="142"/>
    </location>
</feature>
<protein>
    <submittedName>
        <fullName evidence="2">Uncharacterized protein</fullName>
    </submittedName>
</protein>
<feature type="compositionally biased region" description="Low complexity" evidence="1">
    <location>
        <begin position="57"/>
        <end position="80"/>
    </location>
</feature>